<proteinExistence type="predicted"/>
<name>A0A914YP13_9BILA</name>
<dbReference type="AlphaFoldDB" id="A0A914YP13"/>
<accession>A0A914YP13</accession>
<keyword evidence="1" id="KW-1185">Reference proteome</keyword>
<protein>
    <submittedName>
        <fullName evidence="2">Uncharacterized protein</fullName>
    </submittedName>
</protein>
<dbReference type="Proteomes" id="UP000887577">
    <property type="component" value="Unplaced"/>
</dbReference>
<sequence length="69" mass="8143">MASQQTILELSELDGDWETWIKNVIDTKDFVVTAKSFEELLSILPEDVNIWREYLDYLKNFQKIVSFSV</sequence>
<dbReference type="WBParaSite" id="PSU_v2.g20716.t1">
    <property type="protein sequence ID" value="PSU_v2.g20716.t1"/>
    <property type="gene ID" value="PSU_v2.g20716"/>
</dbReference>
<organism evidence="1 2">
    <name type="scientific">Panagrolaimus superbus</name>
    <dbReference type="NCBI Taxonomy" id="310955"/>
    <lineage>
        <taxon>Eukaryota</taxon>
        <taxon>Metazoa</taxon>
        <taxon>Ecdysozoa</taxon>
        <taxon>Nematoda</taxon>
        <taxon>Chromadorea</taxon>
        <taxon>Rhabditida</taxon>
        <taxon>Tylenchina</taxon>
        <taxon>Panagrolaimomorpha</taxon>
        <taxon>Panagrolaimoidea</taxon>
        <taxon>Panagrolaimidae</taxon>
        <taxon>Panagrolaimus</taxon>
    </lineage>
</organism>
<evidence type="ECO:0000313" key="2">
    <source>
        <dbReference type="WBParaSite" id="PSU_v2.g20716.t1"/>
    </source>
</evidence>
<reference evidence="2" key="1">
    <citation type="submission" date="2022-11" db="UniProtKB">
        <authorList>
            <consortium name="WormBaseParasite"/>
        </authorList>
    </citation>
    <scope>IDENTIFICATION</scope>
</reference>
<evidence type="ECO:0000313" key="1">
    <source>
        <dbReference type="Proteomes" id="UP000887577"/>
    </source>
</evidence>